<gene>
    <name evidence="1" type="ORF">GGR06_000533</name>
</gene>
<evidence type="ECO:0000313" key="2">
    <source>
        <dbReference type="Proteomes" id="UP000560658"/>
    </source>
</evidence>
<dbReference type="AlphaFoldDB" id="A0A840CXD5"/>
<keyword evidence="2" id="KW-1185">Reference proteome</keyword>
<comment type="caution">
    <text evidence="1">The sequence shown here is derived from an EMBL/GenBank/DDBJ whole genome shotgun (WGS) entry which is preliminary data.</text>
</comment>
<evidence type="ECO:0000313" key="1">
    <source>
        <dbReference type="EMBL" id="MBB4042768.1"/>
    </source>
</evidence>
<name>A0A840CXD5_9BACE</name>
<organism evidence="1 2">
    <name type="scientific">Bacteroides reticulotermitis</name>
    <dbReference type="NCBI Taxonomy" id="1133319"/>
    <lineage>
        <taxon>Bacteria</taxon>
        <taxon>Pseudomonadati</taxon>
        <taxon>Bacteroidota</taxon>
        <taxon>Bacteroidia</taxon>
        <taxon>Bacteroidales</taxon>
        <taxon>Bacteroidaceae</taxon>
        <taxon>Bacteroides</taxon>
    </lineage>
</organism>
<proteinExistence type="predicted"/>
<dbReference type="Proteomes" id="UP000560658">
    <property type="component" value="Unassembled WGS sequence"/>
</dbReference>
<reference evidence="1" key="1">
    <citation type="submission" date="2020-08" db="EMBL/GenBank/DDBJ databases">
        <title>Genomic Encyclopedia of Type Strains, Phase IV (KMG-IV): sequencing the most valuable type-strain genomes for metagenomic binning, comparative biology and taxonomic classification.</title>
        <authorList>
            <person name="Goeker M."/>
        </authorList>
    </citation>
    <scope>NUCLEOTIDE SEQUENCE [LARGE SCALE GENOMIC DNA]</scope>
    <source>
        <strain evidence="1">DSM 105720</strain>
    </source>
</reference>
<dbReference type="EMBL" id="JACIER010000002">
    <property type="protein sequence ID" value="MBB4042768.1"/>
    <property type="molecule type" value="Genomic_DNA"/>
</dbReference>
<protein>
    <submittedName>
        <fullName evidence="1">Uncharacterized protein</fullName>
    </submittedName>
</protein>
<sequence length="60" mass="7326">MRLWKETKFHSQIVANNEIKNYRKQHKISEKEALLKNPPKFHKKSDQNYSSDFSFLEFKI</sequence>
<accession>A0A840CXD5</accession>